<evidence type="ECO:0000313" key="1">
    <source>
        <dbReference type="EMBL" id="SVA52073.1"/>
    </source>
</evidence>
<reference evidence="1" key="1">
    <citation type="submission" date="2018-05" db="EMBL/GenBank/DDBJ databases">
        <authorList>
            <person name="Lanie J.A."/>
            <person name="Ng W.-L."/>
            <person name="Kazmierczak K.M."/>
            <person name="Andrzejewski T.M."/>
            <person name="Davidsen T.M."/>
            <person name="Wayne K.J."/>
            <person name="Tettelin H."/>
            <person name="Glass J.I."/>
            <person name="Rusch D."/>
            <person name="Podicherti R."/>
            <person name="Tsui H.-C.T."/>
            <person name="Winkler M.E."/>
        </authorList>
    </citation>
    <scope>NUCLEOTIDE SEQUENCE</scope>
</reference>
<name>A0A381WJH1_9ZZZZ</name>
<proteinExistence type="predicted"/>
<organism evidence="1">
    <name type="scientific">marine metagenome</name>
    <dbReference type="NCBI Taxonomy" id="408172"/>
    <lineage>
        <taxon>unclassified sequences</taxon>
        <taxon>metagenomes</taxon>
        <taxon>ecological metagenomes</taxon>
    </lineage>
</organism>
<dbReference type="SUPFAM" id="SSF50939">
    <property type="entry name" value="Sialidases"/>
    <property type="match status" value="1"/>
</dbReference>
<accession>A0A381WJH1</accession>
<dbReference type="PROSITE" id="PS51257">
    <property type="entry name" value="PROKAR_LIPOPROTEIN"/>
    <property type="match status" value="1"/>
</dbReference>
<dbReference type="InterPro" id="IPR015943">
    <property type="entry name" value="WD40/YVTN_repeat-like_dom_sf"/>
</dbReference>
<dbReference type="Gene3D" id="2.130.10.10">
    <property type="entry name" value="YVTN repeat-like/Quinoprotein amine dehydrogenase"/>
    <property type="match status" value="1"/>
</dbReference>
<dbReference type="EMBL" id="UINC01011857">
    <property type="protein sequence ID" value="SVA52073.1"/>
    <property type="molecule type" value="Genomic_DNA"/>
</dbReference>
<sequence>MKNITDKKNYSYYIPLWIFLACVLHTKGLTKEIVNPSAISSLEWRLIGPYRGGRVTTVTGINNNPMIYYMGATGGGVWKTKNAGASWENISDGFFGVGTIGAIAVAESDNNVIYAGTGESPIRGVTTSQGDGVYKSTDAGKTWSHIGLDNAGQISRIKIHPNDPDTAYIAVQGQMWGPSEERGIFKTIDGG</sequence>
<feature type="non-terminal residue" evidence="1">
    <location>
        <position position="191"/>
    </location>
</feature>
<gene>
    <name evidence="1" type="ORF">METZ01_LOCUS104927</name>
</gene>
<dbReference type="InterPro" id="IPR036278">
    <property type="entry name" value="Sialidase_sf"/>
</dbReference>
<protein>
    <recommendedName>
        <fullName evidence="2">Sortilin N-terminal domain-containing protein</fullName>
    </recommendedName>
</protein>
<dbReference type="AlphaFoldDB" id="A0A381WJH1"/>
<evidence type="ECO:0008006" key="2">
    <source>
        <dbReference type="Google" id="ProtNLM"/>
    </source>
</evidence>